<evidence type="ECO:0000256" key="4">
    <source>
        <dbReference type="ARBA" id="ARBA00022705"/>
    </source>
</evidence>
<evidence type="ECO:0000256" key="12">
    <source>
        <dbReference type="ARBA" id="ARBA00038905"/>
    </source>
</evidence>
<evidence type="ECO:0000256" key="10">
    <source>
        <dbReference type="ARBA" id="ARBA00035861"/>
    </source>
</evidence>
<evidence type="ECO:0000256" key="2">
    <source>
        <dbReference type="ARBA" id="ARBA00005582"/>
    </source>
</evidence>
<dbReference type="InterPro" id="IPR047127">
    <property type="entry name" value="MutT-like"/>
</dbReference>
<evidence type="ECO:0000313" key="20">
    <source>
        <dbReference type="Proteomes" id="UP000620550"/>
    </source>
</evidence>
<dbReference type="InterPro" id="IPR015797">
    <property type="entry name" value="NUDIX_hydrolase-like_dom_sf"/>
</dbReference>
<keyword evidence="4" id="KW-0235">DNA replication</keyword>
<evidence type="ECO:0000256" key="15">
    <source>
        <dbReference type="ARBA" id="ARBA00041979"/>
    </source>
</evidence>
<evidence type="ECO:0000256" key="14">
    <source>
        <dbReference type="ARBA" id="ARBA00041592"/>
    </source>
</evidence>
<organism evidence="19 20">
    <name type="scientific">Sphingobacterium griseoflavum</name>
    <dbReference type="NCBI Taxonomy" id="1474952"/>
    <lineage>
        <taxon>Bacteria</taxon>
        <taxon>Pseudomonadati</taxon>
        <taxon>Bacteroidota</taxon>
        <taxon>Sphingobacteriia</taxon>
        <taxon>Sphingobacteriales</taxon>
        <taxon>Sphingobacteriaceae</taxon>
        <taxon>Sphingobacterium</taxon>
    </lineage>
</organism>
<evidence type="ECO:0000256" key="1">
    <source>
        <dbReference type="ARBA" id="ARBA00001946"/>
    </source>
</evidence>
<dbReference type="CDD" id="cd03425">
    <property type="entry name" value="NUDIX_MutT_NudA_like"/>
    <property type="match status" value="1"/>
</dbReference>
<comment type="catalytic activity">
    <reaction evidence="11">
        <text>8-oxo-GTP + H2O = 8-oxo-GMP + diphosphate + H(+)</text>
        <dbReference type="Rhea" id="RHEA:67616"/>
        <dbReference type="ChEBI" id="CHEBI:15377"/>
        <dbReference type="ChEBI" id="CHEBI:15378"/>
        <dbReference type="ChEBI" id="CHEBI:33019"/>
        <dbReference type="ChEBI" id="CHEBI:143553"/>
        <dbReference type="ChEBI" id="CHEBI:145694"/>
    </reaction>
</comment>
<proteinExistence type="inferred from homology"/>
<keyword evidence="6" id="KW-0227">DNA damage</keyword>
<dbReference type="PANTHER" id="PTHR47707:SF1">
    <property type="entry name" value="NUDIX HYDROLASE FAMILY PROTEIN"/>
    <property type="match status" value="1"/>
</dbReference>
<dbReference type="InterPro" id="IPR020476">
    <property type="entry name" value="Nudix_hydrolase"/>
</dbReference>
<evidence type="ECO:0000256" key="5">
    <source>
        <dbReference type="ARBA" id="ARBA00022723"/>
    </source>
</evidence>
<dbReference type="GO" id="GO:0016787">
    <property type="term" value="F:hydrolase activity"/>
    <property type="evidence" value="ECO:0007669"/>
    <property type="project" value="UniProtKB-KW"/>
</dbReference>
<gene>
    <name evidence="19" type="ORF">GCM10017764_35600</name>
</gene>
<comment type="caution">
    <text evidence="19">The sequence shown here is derived from an EMBL/GenBank/DDBJ whole genome shotgun (WGS) entry which is preliminary data.</text>
</comment>
<dbReference type="PRINTS" id="PR00502">
    <property type="entry name" value="NUDIXFAMILY"/>
</dbReference>
<sequence length="145" mass="16395">MHIFEKSNIYNKIGNLMAITKVVCGIIFKGEHVLICRRKQEKSLGGYWEFPGGKVEEGESYEETLVRELDEELGLKVSIQQPFVTHIHEYAKGTIELISFICSTAQTAFELVDHDQIEWIDVSQLLDWKLAPADVPIAEALMATA</sequence>
<dbReference type="PROSITE" id="PS00893">
    <property type="entry name" value="NUDIX_BOX"/>
    <property type="match status" value="1"/>
</dbReference>
<evidence type="ECO:0000256" key="9">
    <source>
        <dbReference type="ARBA" id="ARBA00023204"/>
    </source>
</evidence>
<dbReference type="Proteomes" id="UP000620550">
    <property type="component" value="Unassembled WGS sequence"/>
</dbReference>
<dbReference type="InterPro" id="IPR020084">
    <property type="entry name" value="NUDIX_hydrolase_CS"/>
</dbReference>
<evidence type="ECO:0000256" key="3">
    <source>
        <dbReference type="ARBA" id="ARBA00022457"/>
    </source>
</evidence>
<comment type="cofactor">
    <cofactor evidence="1">
        <name>Mg(2+)</name>
        <dbReference type="ChEBI" id="CHEBI:18420"/>
    </cofactor>
</comment>
<dbReference type="InterPro" id="IPR000086">
    <property type="entry name" value="NUDIX_hydrolase_dom"/>
</dbReference>
<keyword evidence="3" id="KW-0515">Mutator protein</keyword>
<keyword evidence="7 17" id="KW-0378">Hydrolase</keyword>
<evidence type="ECO:0000256" key="13">
    <source>
        <dbReference type="ARBA" id="ARBA00040794"/>
    </source>
</evidence>
<dbReference type="EC" id="3.6.1.55" evidence="12"/>
<keyword evidence="8" id="KW-0460">Magnesium</keyword>
<dbReference type="EMBL" id="BNAF01000020">
    <property type="protein sequence ID" value="GHE49502.1"/>
    <property type="molecule type" value="Genomic_DNA"/>
</dbReference>
<name>A0ABQ3I4D0_9SPHI</name>
<evidence type="ECO:0000259" key="18">
    <source>
        <dbReference type="PROSITE" id="PS51462"/>
    </source>
</evidence>
<evidence type="ECO:0000256" key="6">
    <source>
        <dbReference type="ARBA" id="ARBA00022763"/>
    </source>
</evidence>
<comment type="similarity">
    <text evidence="2 17">Belongs to the Nudix hydrolase family.</text>
</comment>
<evidence type="ECO:0000256" key="8">
    <source>
        <dbReference type="ARBA" id="ARBA00022842"/>
    </source>
</evidence>
<keyword evidence="5" id="KW-0479">Metal-binding</keyword>
<reference evidence="20" key="1">
    <citation type="journal article" date="2019" name="Int. J. Syst. Evol. Microbiol.">
        <title>The Global Catalogue of Microorganisms (GCM) 10K type strain sequencing project: providing services to taxonomists for standard genome sequencing and annotation.</title>
        <authorList>
            <consortium name="The Broad Institute Genomics Platform"/>
            <consortium name="The Broad Institute Genome Sequencing Center for Infectious Disease"/>
            <person name="Wu L."/>
            <person name="Ma J."/>
        </authorList>
    </citation>
    <scope>NUCLEOTIDE SEQUENCE [LARGE SCALE GENOMIC DNA]</scope>
    <source>
        <strain evidence="20">CGMCC 1.12966</strain>
    </source>
</reference>
<evidence type="ECO:0000256" key="16">
    <source>
        <dbReference type="ARBA" id="ARBA00042798"/>
    </source>
</evidence>
<dbReference type="Pfam" id="PF00293">
    <property type="entry name" value="NUDIX"/>
    <property type="match status" value="1"/>
</dbReference>
<keyword evidence="9" id="KW-0234">DNA repair</keyword>
<evidence type="ECO:0000256" key="7">
    <source>
        <dbReference type="ARBA" id="ARBA00022801"/>
    </source>
</evidence>
<keyword evidence="20" id="KW-1185">Reference proteome</keyword>
<dbReference type="Gene3D" id="3.90.79.10">
    <property type="entry name" value="Nucleoside Triphosphate Pyrophosphohydrolase"/>
    <property type="match status" value="1"/>
</dbReference>
<evidence type="ECO:0000313" key="19">
    <source>
        <dbReference type="EMBL" id="GHE49502.1"/>
    </source>
</evidence>
<dbReference type="PROSITE" id="PS51462">
    <property type="entry name" value="NUDIX"/>
    <property type="match status" value="1"/>
</dbReference>
<dbReference type="PANTHER" id="PTHR47707">
    <property type="entry name" value="8-OXO-DGTP DIPHOSPHATASE"/>
    <property type="match status" value="1"/>
</dbReference>
<accession>A0ABQ3I4D0</accession>
<comment type="catalytic activity">
    <reaction evidence="10">
        <text>8-oxo-dGTP + H2O = 8-oxo-dGMP + diphosphate + H(+)</text>
        <dbReference type="Rhea" id="RHEA:31575"/>
        <dbReference type="ChEBI" id="CHEBI:15377"/>
        <dbReference type="ChEBI" id="CHEBI:15378"/>
        <dbReference type="ChEBI" id="CHEBI:33019"/>
        <dbReference type="ChEBI" id="CHEBI:63224"/>
        <dbReference type="ChEBI" id="CHEBI:77896"/>
        <dbReference type="EC" id="3.6.1.55"/>
    </reaction>
</comment>
<evidence type="ECO:0000256" key="17">
    <source>
        <dbReference type="RuleBase" id="RU003476"/>
    </source>
</evidence>
<feature type="domain" description="Nudix hydrolase" evidence="18">
    <location>
        <begin position="18"/>
        <end position="143"/>
    </location>
</feature>
<dbReference type="SUPFAM" id="SSF55811">
    <property type="entry name" value="Nudix"/>
    <property type="match status" value="1"/>
</dbReference>
<protein>
    <recommendedName>
        <fullName evidence="13">8-oxo-dGTP diphosphatase</fullName>
        <ecNumber evidence="12">3.6.1.55</ecNumber>
    </recommendedName>
    <alternativeName>
        <fullName evidence="16">7,8-dihydro-8-oxoguanine-triphosphatase</fullName>
    </alternativeName>
    <alternativeName>
        <fullName evidence="15">Mutator protein MutT</fullName>
    </alternativeName>
    <alternativeName>
        <fullName evidence="14">dGTP pyrophosphohydrolase</fullName>
    </alternativeName>
</protein>
<evidence type="ECO:0000256" key="11">
    <source>
        <dbReference type="ARBA" id="ARBA00036904"/>
    </source>
</evidence>